<keyword evidence="3" id="KW-0997">Cell inner membrane</keyword>
<gene>
    <name evidence="9" type="ORF">SAMN03080599_02593</name>
</gene>
<feature type="transmembrane region" description="Helical" evidence="7">
    <location>
        <begin position="215"/>
        <end position="236"/>
    </location>
</feature>
<evidence type="ECO:0000256" key="7">
    <source>
        <dbReference type="SAM" id="Phobius"/>
    </source>
</evidence>
<dbReference type="GO" id="GO:0022857">
    <property type="term" value="F:transmembrane transporter activity"/>
    <property type="evidence" value="ECO:0007669"/>
    <property type="project" value="TreeGrafter"/>
</dbReference>
<dbReference type="PANTHER" id="PTHR33362:SF3">
    <property type="entry name" value="SIALIC ACID TRAP TRANSPORTER PERMEASE PROTEIN SIAT"/>
    <property type="match status" value="1"/>
</dbReference>
<comment type="subcellular location">
    <subcellularLocation>
        <location evidence="1">Cell inner membrane</location>
        <topology evidence="1">Multi-pass membrane protein</topology>
    </subcellularLocation>
</comment>
<evidence type="ECO:0000256" key="6">
    <source>
        <dbReference type="ARBA" id="ARBA00023136"/>
    </source>
</evidence>
<evidence type="ECO:0000313" key="10">
    <source>
        <dbReference type="Proteomes" id="UP000199208"/>
    </source>
</evidence>
<feature type="transmembrane region" description="Helical" evidence="7">
    <location>
        <begin position="46"/>
        <end position="69"/>
    </location>
</feature>
<proteinExistence type="predicted"/>
<organism evidence="9 10">
    <name type="scientific">Acidaminobacter hydrogenoformans DSM 2784</name>
    <dbReference type="NCBI Taxonomy" id="1120920"/>
    <lineage>
        <taxon>Bacteria</taxon>
        <taxon>Bacillati</taxon>
        <taxon>Bacillota</taxon>
        <taxon>Clostridia</taxon>
        <taxon>Peptostreptococcales</taxon>
        <taxon>Acidaminobacteraceae</taxon>
        <taxon>Acidaminobacter</taxon>
    </lineage>
</organism>
<keyword evidence="5 7" id="KW-1133">Transmembrane helix</keyword>
<evidence type="ECO:0000256" key="1">
    <source>
        <dbReference type="ARBA" id="ARBA00004429"/>
    </source>
</evidence>
<feature type="transmembrane region" description="Helical" evidence="7">
    <location>
        <begin position="270"/>
        <end position="290"/>
    </location>
</feature>
<feature type="transmembrane region" description="Helical" evidence="7">
    <location>
        <begin position="242"/>
        <end position="258"/>
    </location>
</feature>
<feature type="transmembrane region" description="Helical" evidence="7">
    <location>
        <begin position="398"/>
        <end position="422"/>
    </location>
</feature>
<dbReference type="GO" id="GO:0005886">
    <property type="term" value="C:plasma membrane"/>
    <property type="evidence" value="ECO:0007669"/>
    <property type="project" value="UniProtKB-SubCell"/>
</dbReference>
<protein>
    <submittedName>
        <fullName evidence="9">C4-dicarboxylate transporter, DctM subunit</fullName>
    </submittedName>
</protein>
<evidence type="ECO:0000256" key="2">
    <source>
        <dbReference type="ARBA" id="ARBA00022475"/>
    </source>
</evidence>
<accession>A0A1G5S423</accession>
<dbReference type="PANTHER" id="PTHR33362">
    <property type="entry name" value="SIALIC ACID TRAP TRANSPORTER PERMEASE PROTEIN SIAT-RELATED"/>
    <property type="match status" value="1"/>
</dbReference>
<dbReference type="AlphaFoldDB" id="A0A1G5S423"/>
<feature type="transmembrane region" description="Helical" evidence="7">
    <location>
        <begin position="89"/>
        <end position="118"/>
    </location>
</feature>
<dbReference type="PIRSF" id="PIRSF006066">
    <property type="entry name" value="HI0050"/>
    <property type="match status" value="1"/>
</dbReference>
<dbReference type="Proteomes" id="UP000199208">
    <property type="component" value="Unassembled WGS sequence"/>
</dbReference>
<dbReference type="OrthoDB" id="9772674at2"/>
<feature type="transmembrane region" description="Helical" evidence="7">
    <location>
        <begin position="360"/>
        <end position="386"/>
    </location>
</feature>
<evidence type="ECO:0000256" key="5">
    <source>
        <dbReference type="ARBA" id="ARBA00022989"/>
    </source>
</evidence>
<evidence type="ECO:0000256" key="3">
    <source>
        <dbReference type="ARBA" id="ARBA00022519"/>
    </source>
</evidence>
<feature type="transmembrane region" description="Helical" evidence="7">
    <location>
        <begin position="335"/>
        <end position="354"/>
    </location>
</feature>
<keyword evidence="2" id="KW-1003">Cell membrane</keyword>
<dbReference type="RefSeq" id="WP_092592181.1">
    <property type="nucleotide sequence ID" value="NZ_FMWL01000016.1"/>
</dbReference>
<keyword evidence="6 7" id="KW-0472">Membrane</keyword>
<evidence type="ECO:0000259" key="8">
    <source>
        <dbReference type="Pfam" id="PF06808"/>
    </source>
</evidence>
<dbReference type="InterPro" id="IPR010656">
    <property type="entry name" value="DctM"/>
</dbReference>
<reference evidence="9 10" key="1">
    <citation type="submission" date="2016-10" db="EMBL/GenBank/DDBJ databases">
        <authorList>
            <person name="de Groot N.N."/>
        </authorList>
    </citation>
    <scope>NUCLEOTIDE SEQUENCE [LARGE SCALE GENOMIC DNA]</scope>
    <source>
        <strain evidence="9 10">DSM 2784</strain>
    </source>
</reference>
<sequence>MLIFLLLGAFALFVFLSVPIGVAIGMALCLYGFAGGEMGLEYISQAIFSSMNSFPLIAIPFFILAGSLMEGGGLSKRLINLSNAMVGHFTGGLGIVTVLTCIFFGAISGSAIATVAAVGTIMIPAMQEQGYPLSFATALTAAAGVLGTIIPPSIPMIMYCVALPAASPGNMFMGGIGPGLLAGGLLILTVYYYARKEGYKNNSASFSLKNVLKCGIDAIWALFVPVIIIGGIYGGVFSATEAAVVACVYGFIVGKFVYKELTISASANAFISSAITVSSILIVVATGSVLGKILTVEGVPSMVEQALTSMSSNVIVLLIVINLILLVVGCVMETFTAIIILSPILYPIVAQYGINVYHFGIMMIFNLSVGFITPPVGSNLFVACGITGMKFEALVKSIWPFLLALIVALILVTFVPQITLFLPGLFGL</sequence>
<keyword evidence="10" id="KW-1185">Reference proteome</keyword>
<feature type="transmembrane region" description="Helical" evidence="7">
    <location>
        <begin position="310"/>
        <end position="328"/>
    </location>
</feature>
<evidence type="ECO:0000313" key="9">
    <source>
        <dbReference type="EMBL" id="SCZ81073.1"/>
    </source>
</evidence>
<feature type="transmembrane region" description="Helical" evidence="7">
    <location>
        <begin position="6"/>
        <end position="34"/>
    </location>
</feature>
<dbReference type="STRING" id="1120920.SAMN03080599_02593"/>
<feature type="transmembrane region" description="Helical" evidence="7">
    <location>
        <begin position="171"/>
        <end position="194"/>
    </location>
</feature>
<keyword evidence="4 7" id="KW-0812">Transmembrane</keyword>
<feature type="domain" description="TRAP C4-dicarboxylate transport system permease DctM subunit" evidence="8">
    <location>
        <begin position="7"/>
        <end position="418"/>
    </location>
</feature>
<feature type="transmembrane region" description="Helical" evidence="7">
    <location>
        <begin position="130"/>
        <end position="151"/>
    </location>
</feature>
<dbReference type="NCBIfam" id="TIGR00786">
    <property type="entry name" value="dctM"/>
    <property type="match status" value="1"/>
</dbReference>
<evidence type="ECO:0000256" key="4">
    <source>
        <dbReference type="ARBA" id="ARBA00022692"/>
    </source>
</evidence>
<dbReference type="Pfam" id="PF06808">
    <property type="entry name" value="DctM"/>
    <property type="match status" value="1"/>
</dbReference>
<name>A0A1G5S423_9FIRM</name>
<dbReference type="EMBL" id="FMWL01000016">
    <property type="protein sequence ID" value="SCZ81073.1"/>
    <property type="molecule type" value="Genomic_DNA"/>
</dbReference>
<dbReference type="InterPro" id="IPR004681">
    <property type="entry name" value="TRAP_DctM"/>
</dbReference>